<dbReference type="OrthoDB" id="5392646at2759"/>
<feature type="compositionally biased region" description="Basic residues" evidence="1">
    <location>
        <begin position="55"/>
        <end position="65"/>
    </location>
</feature>
<evidence type="ECO:0000259" key="2">
    <source>
        <dbReference type="Pfam" id="PF14611"/>
    </source>
</evidence>
<dbReference type="HOGENOM" id="CLU_390400_0_0_1"/>
<dbReference type="AlphaFoldDB" id="G2WIX8"/>
<accession>G2WIX8</accession>
<evidence type="ECO:0000313" key="6">
    <source>
        <dbReference type="EMBL" id="GAA25021.1"/>
    </source>
</evidence>
<evidence type="ECO:0000259" key="3">
    <source>
        <dbReference type="Pfam" id="PF20776"/>
    </source>
</evidence>
<protein>
    <submittedName>
        <fullName evidence="6">K7_Sls1p</fullName>
    </submittedName>
</protein>
<feature type="domain" description="SLS1 second KH" evidence="4">
    <location>
        <begin position="252"/>
        <end position="298"/>
    </location>
</feature>
<reference evidence="6 7" key="1">
    <citation type="journal article" date="2011" name="DNA Res.">
        <title>Whole-genome sequencing of sake yeast Saccharomyces cerevisiae Kyokai no. 7.</title>
        <authorList>
            <person name="Akao T."/>
            <person name="Yashiro I."/>
            <person name="Hosoyama A."/>
            <person name="Kitagaki H."/>
            <person name="Horikawa H."/>
            <person name="Watanabe D."/>
            <person name="Akada R."/>
            <person name="Ando Y."/>
            <person name="Harashima S."/>
            <person name="Inoue T."/>
            <person name="Inoue Y."/>
            <person name="Kajiwara S."/>
            <person name="Kitamoto K."/>
            <person name="Kitamoto N."/>
            <person name="Kobayashi O."/>
            <person name="Kuhara S."/>
            <person name="Masubuchi T."/>
            <person name="Mizoguchi H."/>
            <person name="Nakao Y."/>
            <person name="Nakazato A."/>
            <person name="Namise M."/>
            <person name="Oba T."/>
            <person name="Ogata T."/>
            <person name="Ohta A."/>
            <person name="Sato M."/>
            <person name="Shibasaki S."/>
            <person name="Takatsume Y."/>
            <person name="Tanimoto S."/>
            <person name="Tsuboi H."/>
            <person name="Nishimura A."/>
            <person name="Yoda K."/>
            <person name="Ishikawa T."/>
            <person name="Iwashita K."/>
            <person name="Fujita N."/>
            <person name="Shimoi H."/>
        </authorList>
    </citation>
    <scope>NUCLEOTIDE SEQUENCE [LARGE SCALE GENOMIC DNA]</scope>
    <source>
        <strain evidence="7">Kyokai no. 7 / NBRC 101557</strain>
    </source>
</reference>
<dbReference type="InterPro" id="IPR048400">
    <property type="entry name" value="SLS1_N"/>
</dbReference>
<gene>
    <name evidence="6" type="primary">K7_SLS1</name>
    <name evidence="6" type="ORF">SYK7_047161</name>
</gene>
<name>G2WIX8_YEASK</name>
<proteinExistence type="predicted"/>
<comment type="caution">
    <text evidence="6">The sequence shown here is derived from an EMBL/GenBank/DDBJ whole genome shotgun (WGS) entry which is preliminary data.</text>
</comment>
<dbReference type="Pfam" id="PF14611">
    <property type="entry name" value="KH_SLS1_1"/>
    <property type="match status" value="1"/>
</dbReference>
<evidence type="ECO:0000259" key="4">
    <source>
        <dbReference type="Pfam" id="PF20777"/>
    </source>
</evidence>
<dbReference type="Pfam" id="PF20776">
    <property type="entry name" value="SLS1_N"/>
    <property type="match status" value="1"/>
</dbReference>
<feature type="domain" description="SLS1 C-terminal" evidence="5">
    <location>
        <begin position="329"/>
        <end position="644"/>
    </location>
</feature>
<dbReference type="InterPro" id="IPR032741">
    <property type="entry name" value="Sls1_KH-1"/>
</dbReference>
<feature type="region of interest" description="Disordered" evidence="1">
    <location>
        <begin position="46"/>
        <end position="72"/>
    </location>
</feature>
<evidence type="ECO:0000259" key="5">
    <source>
        <dbReference type="Pfam" id="PF20778"/>
    </source>
</evidence>
<dbReference type="Proteomes" id="UP000001608">
    <property type="component" value="Chromosome 12"/>
</dbReference>
<dbReference type="InterPro" id="IPR048401">
    <property type="entry name" value="SLS1_C"/>
</dbReference>
<dbReference type="Pfam" id="PF20777">
    <property type="entry name" value="KH_SLS1_2"/>
    <property type="match status" value="1"/>
</dbReference>
<feature type="domain" description="SLS1 first KH" evidence="2">
    <location>
        <begin position="183"/>
        <end position="241"/>
    </location>
</feature>
<dbReference type="InterPro" id="IPR048748">
    <property type="entry name" value="SLS1_KH2"/>
</dbReference>
<dbReference type="EMBL" id="DG000048">
    <property type="protein sequence ID" value="GAA25021.1"/>
    <property type="molecule type" value="Genomic_DNA"/>
</dbReference>
<evidence type="ECO:0000256" key="1">
    <source>
        <dbReference type="SAM" id="MobiDB-lite"/>
    </source>
</evidence>
<sequence length="644" mass="73384">MWKFNKKLARLTYRLYSSSSPSSPLHGKKKLPQNLKFVVLNPAQSGLVKNDQKQPRHRPSKKRSHKETGDNNLDFGSKLLVFEKQNSLDSALNSIRLKKPTSASLPSLEYNALLQSLTSSYNRYQLREFISTHQPDSSSHLTHWKKSKLSQYIIEKIWNCQPISTPTTPTGIKSTSLTFQFDSPREIFLLLITQNGKILTNFNKLGLTFIISIQDNELTVKGSPSLLKYAEISLNKIWSNITHENVRMYSLMPSKDVINLIQKETHTFFEYLPDLQMYKISALSPKKISMAKVFLLNAVASNPNTTQHHHTIASPALKTELYPFNNTLENLDWLNKSQDWARLQSVVPKNCTDLMTPTENATPELTDAQISQFESSLSKNIPSLSPSDSISQSLSITLGHSLQSASFSSIFQPLIHKSFISKLLNLPMYKESSSSSSVPVPVPLDQHLITNAHQSFIQLNFTPVPPTSGSSSSPFLQIWFEIDEFDNIVTTSMRPLLKLQENSVILRTPQCQTDYKITSDYIQDLLPDFDQTNPDAWLSEQKGLQEFLLKSHWKLNKYQNLMKKINISLPDNLIQQYQLTDILTHRVLNLRFPTNTAQDDKYIIQYSDISRGFLNNGSYRQLDFINVNPSETSLKTFINDVLSF</sequence>
<organism evidence="6 7">
    <name type="scientific">Saccharomyces cerevisiae (strain Kyokai no. 7 / NBRC 101557)</name>
    <name type="common">Baker's yeast</name>
    <dbReference type="NCBI Taxonomy" id="721032"/>
    <lineage>
        <taxon>Eukaryota</taxon>
        <taxon>Fungi</taxon>
        <taxon>Dikarya</taxon>
        <taxon>Ascomycota</taxon>
        <taxon>Saccharomycotina</taxon>
        <taxon>Saccharomycetes</taxon>
        <taxon>Saccharomycetales</taxon>
        <taxon>Saccharomycetaceae</taxon>
        <taxon>Saccharomyces</taxon>
    </lineage>
</organism>
<dbReference type="Pfam" id="PF20778">
    <property type="entry name" value="SLS1_C"/>
    <property type="match status" value="1"/>
</dbReference>
<dbReference type="GO" id="GO:0005743">
    <property type="term" value="C:mitochondrial inner membrane"/>
    <property type="evidence" value="ECO:0007669"/>
    <property type="project" value="InterPro"/>
</dbReference>
<feature type="domain" description="SLS1 N-terminal" evidence="3">
    <location>
        <begin position="84"/>
        <end position="161"/>
    </location>
</feature>
<evidence type="ECO:0000313" key="7">
    <source>
        <dbReference type="Proteomes" id="UP000001608"/>
    </source>
</evidence>